<dbReference type="OrthoDB" id="1938430at2759"/>
<evidence type="ECO:0000313" key="2">
    <source>
        <dbReference type="Proteomes" id="UP000189701"/>
    </source>
</evidence>
<keyword evidence="2" id="KW-1185">Reference proteome</keyword>
<accession>A0A1U7XWJ0</accession>
<dbReference type="AlphaFoldDB" id="A0A1U7XWJ0"/>
<name>A0A1U7XWJ0_NICSY</name>
<reference evidence="2" key="1">
    <citation type="journal article" date="2013" name="Genome Biol.">
        <title>Reference genomes and transcriptomes of Nicotiana sylvestris and Nicotiana tomentosiformis.</title>
        <authorList>
            <person name="Sierro N."/>
            <person name="Battey J.N."/>
            <person name="Ouadi S."/>
            <person name="Bovet L."/>
            <person name="Goepfert S."/>
            <person name="Bakaher N."/>
            <person name="Peitsch M.C."/>
            <person name="Ivanov N.V."/>
        </authorList>
    </citation>
    <scope>NUCLEOTIDE SEQUENCE [LARGE SCALE GENOMIC DNA]</scope>
</reference>
<dbReference type="RefSeq" id="XP_009796387.1">
    <property type="nucleotide sequence ID" value="XM_009798085.1"/>
</dbReference>
<dbReference type="InterPro" id="IPR026960">
    <property type="entry name" value="RVT-Znf"/>
</dbReference>
<sequence length="205" mass="24031">MYKALQGDFQKVIWRCLVCNNKGMPKWIFTLRLAIQDKLATKERLARWGLVDETLCTMCHRNNETVHHLFFDCDYSNEIWQKLLSWQGVMRRNKQWQEEVQWAEKKAAGKSAGAEIYKMVLAATVYHIWQARNNVIFQKKQINAQRKNCPSDCDSLERTHNIVAFKLEKRADICNFLICGNFGWLQIIAKVLALVGYRVAKELSF</sequence>
<reference evidence="3" key="2">
    <citation type="submission" date="2025-08" db="UniProtKB">
        <authorList>
            <consortium name="RefSeq"/>
        </authorList>
    </citation>
    <scope>IDENTIFICATION</scope>
    <source>
        <tissue evidence="3">Leaf</tissue>
    </source>
</reference>
<dbReference type="PANTHER" id="PTHR47746">
    <property type="entry name" value="ZF-RVT DOMAIN-CONTAINING PROTEIN"/>
    <property type="match status" value="1"/>
</dbReference>
<dbReference type="Pfam" id="PF13966">
    <property type="entry name" value="zf-RVT"/>
    <property type="match status" value="1"/>
</dbReference>
<gene>
    <name evidence="3" type="primary">LOC104242972</name>
</gene>
<dbReference type="eggNOG" id="KOG1075">
    <property type="taxonomic scope" value="Eukaryota"/>
</dbReference>
<evidence type="ECO:0000259" key="1">
    <source>
        <dbReference type="Pfam" id="PF13966"/>
    </source>
</evidence>
<proteinExistence type="predicted"/>
<organism evidence="2 3">
    <name type="scientific">Nicotiana sylvestris</name>
    <name type="common">Wood tobacco</name>
    <name type="synonym">South American tobacco</name>
    <dbReference type="NCBI Taxonomy" id="4096"/>
    <lineage>
        <taxon>Eukaryota</taxon>
        <taxon>Viridiplantae</taxon>
        <taxon>Streptophyta</taxon>
        <taxon>Embryophyta</taxon>
        <taxon>Tracheophyta</taxon>
        <taxon>Spermatophyta</taxon>
        <taxon>Magnoliopsida</taxon>
        <taxon>eudicotyledons</taxon>
        <taxon>Gunneridae</taxon>
        <taxon>Pentapetalae</taxon>
        <taxon>asterids</taxon>
        <taxon>lamiids</taxon>
        <taxon>Solanales</taxon>
        <taxon>Solanaceae</taxon>
        <taxon>Nicotianoideae</taxon>
        <taxon>Nicotianeae</taxon>
        <taxon>Nicotiana</taxon>
    </lineage>
</organism>
<dbReference type="PANTHER" id="PTHR47746:SF79">
    <property type="entry name" value="ORF147A PROTEIN"/>
    <property type="match status" value="1"/>
</dbReference>
<protein>
    <submittedName>
        <fullName evidence="3">Uncharacterized protein LOC104242972</fullName>
    </submittedName>
</protein>
<feature type="domain" description="Reverse transcriptase zinc-binding" evidence="1">
    <location>
        <begin position="1"/>
        <end position="80"/>
    </location>
</feature>
<evidence type="ECO:0000313" key="3">
    <source>
        <dbReference type="RefSeq" id="XP_009796387.1"/>
    </source>
</evidence>
<dbReference type="Proteomes" id="UP000189701">
    <property type="component" value="Unplaced"/>
</dbReference>